<sequence length="110" mass="12453">MQAYLVDVGVLLSKESEEYGAYATAYDKKHGFFDENQYYKSSKEQAIQEALEYVKQGTESTYAVVSETTVPEMSEEELEETPVENEAYDLESVVFSCMKDSGEVKEGFLL</sequence>
<reference evidence="1 2" key="1">
    <citation type="submission" date="2019-08" db="EMBL/GenBank/DDBJ databases">
        <title>In-depth cultivation of the pig gut microbiome towards novel bacterial diversity and tailored functional studies.</title>
        <authorList>
            <person name="Wylensek D."/>
            <person name="Hitch T.C.A."/>
            <person name="Clavel T."/>
        </authorList>
    </citation>
    <scope>NUCLEOTIDE SEQUENCE [LARGE SCALE GENOMIC DNA]</scope>
    <source>
        <strain evidence="1 2">WCA-389-WT-23D1</strain>
    </source>
</reference>
<proteinExistence type="predicted"/>
<name>A0A7X2NLJ2_9CLOT</name>
<evidence type="ECO:0000313" key="2">
    <source>
        <dbReference type="Proteomes" id="UP000429958"/>
    </source>
</evidence>
<evidence type="ECO:0000313" key="1">
    <source>
        <dbReference type="EMBL" id="MSS36538.1"/>
    </source>
</evidence>
<dbReference type="EMBL" id="VUMD01000006">
    <property type="protein sequence ID" value="MSS36538.1"/>
    <property type="molecule type" value="Genomic_DNA"/>
</dbReference>
<gene>
    <name evidence="1" type="ORF">FYJ39_08135</name>
</gene>
<dbReference type="AlphaFoldDB" id="A0A7X2NLJ2"/>
<protein>
    <submittedName>
        <fullName evidence="1">Uncharacterized protein</fullName>
    </submittedName>
</protein>
<keyword evidence="2" id="KW-1185">Reference proteome</keyword>
<dbReference type="Proteomes" id="UP000429958">
    <property type="component" value="Unassembled WGS sequence"/>
</dbReference>
<dbReference type="RefSeq" id="WP_154471983.1">
    <property type="nucleotide sequence ID" value="NZ_VUMD01000006.1"/>
</dbReference>
<organism evidence="1 2">
    <name type="scientific">Clostridium porci</name>
    <dbReference type="NCBI Taxonomy" id="2605778"/>
    <lineage>
        <taxon>Bacteria</taxon>
        <taxon>Bacillati</taxon>
        <taxon>Bacillota</taxon>
        <taxon>Clostridia</taxon>
        <taxon>Eubacteriales</taxon>
        <taxon>Clostridiaceae</taxon>
        <taxon>Clostridium</taxon>
    </lineage>
</organism>
<accession>A0A7X2NLJ2</accession>
<comment type="caution">
    <text evidence="1">The sequence shown here is derived from an EMBL/GenBank/DDBJ whole genome shotgun (WGS) entry which is preliminary data.</text>
</comment>